<dbReference type="GO" id="GO:0051645">
    <property type="term" value="P:Golgi localization"/>
    <property type="evidence" value="ECO:0007669"/>
    <property type="project" value="TreeGrafter"/>
</dbReference>
<keyword evidence="6 11" id="KW-0931">ER-Golgi transport</keyword>
<dbReference type="FunFam" id="3.30.450.60:FF:000003">
    <property type="entry name" value="Coatomer subunit delta"/>
    <property type="match status" value="1"/>
</dbReference>
<evidence type="ECO:0000256" key="10">
    <source>
        <dbReference type="ARBA" id="ARBA00023329"/>
    </source>
</evidence>
<evidence type="ECO:0000313" key="14">
    <source>
        <dbReference type="EMBL" id="RKP29686.1"/>
    </source>
</evidence>
<dbReference type="GO" id="GO:0030126">
    <property type="term" value="C:COPI vesicle coat"/>
    <property type="evidence" value="ECO:0007669"/>
    <property type="project" value="UniProtKB-UniRule"/>
</dbReference>
<keyword evidence="5 11" id="KW-0963">Cytoplasm</keyword>
<keyword evidence="15" id="KW-1185">Reference proteome</keyword>
<dbReference type="GO" id="GO:0000139">
    <property type="term" value="C:Golgi membrane"/>
    <property type="evidence" value="ECO:0007669"/>
    <property type="project" value="UniProtKB-SubCell"/>
</dbReference>
<dbReference type="OrthoDB" id="10266042at2759"/>
<dbReference type="SUPFAM" id="SSF64356">
    <property type="entry name" value="SNARE-like"/>
    <property type="match status" value="1"/>
</dbReference>
<dbReference type="SUPFAM" id="SSF49447">
    <property type="entry name" value="Second domain of Mu2 adaptin subunit (ap50) of ap2 adaptor"/>
    <property type="match status" value="1"/>
</dbReference>
<keyword evidence="8 11" id="KW-0333">Golgi apparatus</keyword>
<accession>A0A4P9ZAA3</accession>
<comment type="subunit">
    <text evidence="3 11">Oligomeric complex that consists of at least the alpha, beta, beta', gamma, delta, epsilon and zeta subunits.</text>
</comment>
<dbReference type="PROSITE" id="PS51072">
    <property type="entry name" value="MHD"/>
    <property type="match status" value="1"/>
</dbReference>
<evidence type="ECO:0000313" key="15">
    <source>
        <dbReference type="Proteomes" id="UP000268321"/>
    </source>
</evidence>
<dbReference type="InterPro" id="IPR022775">
    <property type="entry name" value="AP_mu_sigma_su"/>
</dbReference>
<dbReference type="EMBL" id="ML004478">
    <property type="protein sequence ID" value="RKP29686.1"/>
    <property type="molecule type" value="Genomic_DNA"/>
</dbReference>
<evidence type="ECO:0000256" key="1">
    <source>
        <dbReference type="ARBA" id="ARBA00004255"/>
    </source>
</evidence>
<keyword evidence="4 11" id="KW-0813">Transport</keyword>
<dbReference type="AlphaFoldDB" id="A0A4P9ZAA3"/>
<comment type="subcellular location">
    <subcellularLocation>
        <location evidence="11">Cytoplasm</location>
    </subcellularLocation>
    <subcellularLocation>
        <location evidence="1 11">Golgi apparatus membrane</location>
        <topology evidence="1 11">Peripheral membrane protein</topology>
        <orientation evidence="1 11">Cytoplasmic side</orientation>
    </subcellularLocation>
    <subcellularLocation>
        <location evidence="11">Cytoplasmic vesicle</location>
        <location evidence="11">COPI-coated vesicle membrane</location>
        <topology evidence="11">Peripheral membrane protein</topology>
        <orientation evidence="11">Cytoplasmic side</orientation>
    </subcellularLocation>
</comment>
<dbReference type="PANTHER" id="PTHR10121:SF0">
    <property type="entry name" value="COATOMER SUBUNIT DELTA"/>
    <property type="match status" value="1"/>
</dbReference>
<dbReference type="Pfam" id="PF00928">
    <property type="entry name" value="Adap_comp_sub"/>
    <property type="match status" value="1"/>
</dbReference>
<dbReference type="Proteomes" id="UP000268321">
    <property type="component" value="Unassembled WGS sequence"/>
</dbReference>
<evidence type="ECO:0000256" key="3">
    <source>
        <dbReference type="ARBA" id="ARBA00011775"/>
    </source>
</evidence>
<protein>
    <recommendedName>
        <fullName evidence="11">Coatomer subunit delta</fullName>
    </recommendedName>
</protein>
<evidence type="ECO:0000256" key="9">
    <source>
        <dbReference type="ARBA" id="ARBA00023136"/>
    </source>
</evidence>
<dbReference type="InterPro" id="IPR027059">
    <property type="entry name" value="Coatomer_dsu"/>
</dbReference>
<keyword evidence="10" id="KW-0968">Cytoplasmic vesicle</keyword>
<feature type="domain" description="MHD" evidence="13">
    <location>
        <begin position="297"/>
        <end position="555"/>
    </location>
</feature>
<dbReference type="InterPro" id="IPR036168">
    <property type="entry name" value="AP2_Mu_C_sf"/>
</dbReference>
<keyword evidence="7 11" id="KW-0653">Protein transport</keyword>
<evidence type="ECO:0000256" key="11">
    <source>
        <dbReference type="RuleBase" id="RU366052"/>
    </source>
</evidence>
<name>A0A4P9ZAA3_9ASCO</name>
<evidence type="ECO:0000256" key="7">
    <source>
        <dbReference type="ARBA" id="ARBA00022927"/>
    </source>
</evidence>
<dbReference type="GO" id="GO:0006890">
    <property type="term" value="P:retrograde vesicle-mediated transport, Golgi to endoplasmic reticulum"/>
    <property type="evidence" value="ECO:0007669"/>
    <property type="project" value="UniProtKB-UniRule"/>
</dbReference>
<dbReference type="GO" id="GO:0006888">
    <property type="term" value="P:endoplasmic reticulum to Golgi vesicle-mediated transport"/>
    <property type="evidence" value="ECO:0007669"/>
    <property type="project" value="TreeGrafter"/>
</dbReference>
<gene>
    <name evidence="14" type="ORF">METBISCDRAFT_24025</name>
</gene>
<evidence type="ECO:0000256" key="12">
    <source>
        <dbReference type="SAM" id="Coils"/>
    </source>
</evidence>
<sequence length="555" mass="61260">MVVLAAAICTHSGKPLLSRLFRDLNKDRIALLLANFPSLLVKSESHNTTVEDDNMRYVYQSVGECCVVLLTTKQSNILEDIEALHLFVGITSHMLRTVDERGVFENAFELLSAFDEIVTMGYNEKLIVQQVHTFLEMDSHEEKIQEIIQKNKELEAAEERRRRAKEIQRKEFERRAMELQQAALYGSAGGPHTRDNFNYGPATPVALYDVPSVPELAPEPAMPKPIGGKGMKLGKPTRLSSNNSGQGLLLLRSSSPLLSAPKLQQEPVPVFAPIHTELVSTLPASSSTPGASQKLYNNGVLITVNEKISAHINHEGGIVASEVKGELNLRINNAELARSKILLQVDNTVSTQYKTHPNVDRALFSDERIIALKDRSKPFPSIDQNLGVLRWKSTGKEGDSSLVPLLFTAWVNMDDSTADVTLEYELSPEYVQAHPLQESFGSFSVILPISLDDVILKEDSSGFVLYSVGDAGVEFSVEKVLLSSAQGSFEFSIPAGSEEDLFPMEVRFKNTFTATESDKVLGGVSVLDVVTNDDQEASLPFDFHVNVITENYLVD</sequence>
<dbReference type="CDD" id="cd14830">
    <property type="entry name" value="Delta_COP_N"/>
    <property type="match status" value="1"/>
</dbReference>
<comment type="function">
    <text evidence="11">The coatomer is a cytosolic protein complex that binds to dilysine motifs and reversibly associates with Golgi non-clathrin-coated vesicles, which further mediate biosynthetic protein transport from the ER, via the Golgi up to the trans Golgi network.</text>
</comment>
<dbReference type="InterPro" id="IPR011012">
    <property type="entry name" value="Longin-like_dom_sf"/>
</dbReference>
<dbReference type="Pfam" id="PF01217">
    <property type="entry name" value="Clat_adaptor_s"/>
    <property type="match status" value="1"/>
</dbReference>
<keyword evidence="12" id="KW-0175">Coiled coil</keyword>
<comment type="similarity">
    <text evidence="2 11">Belongs to the adaptor complexes medium subunit family. Delta-COP subfamily.</text>
</comment>
<dbReference type="PANTHER" id="PTHR10121">
    <property type="entry name" value="COATOMER SUBUNIT DELTA"/>
    <property type="match status" value="1"/>
</dbReference>
<evidence type="ECO:0000256" key="2">
    <source>
        <dbReference type="ARBA" id="ARBA00010516"/>
    </source>
</evidence>
<proteinExistence type="inferred from homology"/>
<evidence type="ECO:0000256" key="5">
    <source>
        <dbReference type="ARBA" id="ARBA00022490"/>
    </source>
</evidence>
<dbReference type="Gene3D" id="3.30.450.60">
    <property type="match status" value="1"/>
</dbReference>
<evidence type="ECO:0000256" key="8">
    <source>
        <dbReference type="ARBA" id="ARBA00023034"/>
    </source>
</evidence>
<evidence type="ECO:0000256" key="4">
    <source>
        <dbReference type="ARBA" id="ARBA00022448"/>
    </source>
</evidence>
<evidence type="ECO:0000259" key="13">
    <source>
        <dbReference type="PROSITE" id="PS51072"/>
    </source>
</evidence>
<keyword evidence="9 11" id="KW-0472">Membrane</keyword>
<dbReference type="InterPro" id="IPR028565">
    <property type="entry name" value="MHD"/>
</dbReference>
<feature type="coiled-coil region" evidence="12">
    <location>
        <begin position="137"/>
        <end position="182"/>
    </location>
</feature>
<evidence type="ECO:0000256" key="6">
    <source>
        <dbReference type="ARBA" id="ARBA00022892"/>
    </source>
</evidence>
<dbReference type="GO" id="GO:0015031">
    <property type="term" value="P:protein transport"/>
    <property type="evidence" value="ECO:0007669"/>
    <property type="project" value="UniProtKB-KW"/>
</dbReference>
<organism evidence="14 15">
    <name type="scientific">Metschnikowia bicuspidata</name>
    <dbReference type="NCBI Taxonomy" id="27322"/>
    <lineage>
        <taxon>Eukaryota</taxon>
        <taxon>Fungi</taxon>
        <taxon>Dikarya</taxon>
        <taxon>Ascomycota</taxon>
        <taxon>Saccharomycotina</taxon>
        <taxon>Pichiomycetes</taxon>
        <taxon>Metschnikowiaceae</taxon>
        <taxon>Metschnikowia</taxon>
    </lineage>
</organism>
<reference evidence="15" key="1">
    <citation type="journal article" date="2018" name="Nat. Microbiol.">
        <title>Leveraging single-cell genomics to expand the fungal tree of life.</title>
        <authorList>
            <person name="Ahrendt S.R."/>
            <person name="Quandt C.A."/>
            <person name="Ciobanu D."/>
            <person name="Clum A."/>
            <person name="Salamov A."/>
            <person name="Andreopoulos B."/>
            <person name="Cheng J.F."/>
            <person name="Woyke T."/>
            <person name="Pelin A."/>
            <person name="Henrissat B."/>
            <person name="Reynolds N.K."/>
            <person name="Benny G.L."/>
            <person name="Smith M.E."/>
            <person name="James T.Y."/>
            <person name="Grigoriev I.V."/>
        </authorList>
    </citation>
    <scope>NUCLEOTIDE SEQUENCE [LARGE SCALE GENOMIC DNA]</scope>
    <source>
        <strain evidence="15">Baker2002</strain>
    </source>
</reference>
<dbReference type="CDD" id="cd09254">
    <property type="entry name" value="AP_delta-COPI_MHD"/>
    <property type="match status" value="1"/>
</dbReference>